<dbReference type="PROSITE" id="PS50011">
    <property type="entry name" value="PROTEIN_KINASE_DOM"/>
    <property type="match status" value="1"/>
</dbReference>
<dbReference type="FunFam" id="3.80.10.10:FF:000111">
    <property type="entry name" value="LRR receptor-like serine/threonine-protein kinase ERECTA"/>
    <property type="match status" value="1"/>
</dbReference>
<dbReference type="InterPro" id="IPR017441">
    <property type="entry name" value="Protein_kinase_ATP_BS"/>
</dbReference>
<dbReference type="Pfam" id="PF00560">
    <property type="entry name" value="LRR_1"/>
    <property type="match status" value="4"/>
</dbReference>
<sequence>MLSRLEWLGMHENRFTGQIPFSLGNLTLLTKLILGQNYLQGPIPPSLGNLQHLLALDLSNNHLSGTIPKEIATLSSLSIYFGLSSNSLVGSLPLEVGSLNHLAILDISWNRLSGNIPSTFGDCEMLEELYLDNNLFQGIIPQTLSNIKALQVLHLSHNNLTGPIPAFLKDLNLLENLKLSFNHLEGEVPVKGVFKNATRVSVEGNNRLCGGVPELHLPTCPGRSYKKRKWPLLLKIVIPVAGAVLCVSFLFSLFILRYKQKSKKNNAPVVTPLEDQFPRVSYIELVRATDGFSSTNLIGRGGYSSVYKGIIGPQQAIVAVKVFNLQYRGASRSFLAECEVLRNTRHRNLIKIMTSCSMVDFRGNDFKALVFEFIPNGSLEKWLHPELDQHHHSKRLSLLQRLNVAIDVAEAIDYLHNNCRPCIVHCDLKPGNILLDNEMVAHVGDFGLARFMFKTTSSSLTDKSSSIRIRGSLGYIAPEYGTGGQVSTSGDVYSYGILLLEMLTGKRPINDIFKDGLSLRKFVEIAFPDRIITTVDPLMPLAEEESKTHECLVSIVKIGLACSHKLARERLNMSAVATTMHTIRDAYLGTRVH</sequence>
<keyword evidence="28" id="KW-1185">Reference proteome</keyword>
<dbReference type="PROSITE" id="PS00107">
    <property type="entry name" value="PROTEIN_KINASE_ATP"/>
    <property type="match status" value="1"/>
</dbReference>
<evidence type="ECO:0000256" key="9">
    <source>
        <dbReference type="ARBA" id="ARBA00022679"/>
    </source>
</evidence>
<dbReference type="InterPro" id="IPR011009">
    <property type="entry name" value="Kinase-like_dom_sf"/>
</dbReference>
<dbReference type="FunFam" id="3.30.200.20:FF:000432">
    <property type="entry name" value="LRR receptor-like serine/threonine-protein kinase EFR"/>
    <property type="match status" value="1"/>
</dbReference>
<evidence type="ECO:0000256" key="16">
    <source>
        <dbReference type="ARBA" id="ARBA00022989"/>
    </source>
</evidence>
<dbReference type="InParanoid" id="A0A6J0PQJ8"/>
<evidence type="ECO:0000256" key="13">
    <source>
        <dbReference type="ARBA" id="ARBA00022741"/>
    </source>
</evidence>
<dbReference type="Pfam" id="PF13855">
    <property type="entry name" value="LRR_8"/>
    <property type="match status" value="1"/>
</dbReference>
<feature type="domain" description="Protein kinase" evidence="27">
    <location>
        <begin position="292"/>
        <end position="588"/>
    </location>
</feature>
<evidence type="ECO:0000256" key="12">
    <source>
        <dbReference type="ARBA" id="ARBA00022737"/>
    </source>
</evidence>
<evidence type="ECO:0000256" key="6">
    <source>
        <dbReference type="ARBA" id="ARBA00022527"/>
    </source>
</evidence>
<comment type="similarity">
    <text evidence="3">Belongs to the RLP family.</text>
</comment>
<evidence type="ECO:0000256" key="3">
    <source>
        <dbReference type="ARBA" id="ARBA00009592"/>
    </source>
</evidence>
<keyword evidence="19" id="KW-0325">Glycoprotein</keyword>
<evidence type="ECO:0000256" key="10">
    <source>
        <dbReference type="ARBA" id="ARBA00022692"/>
    </source>
</evidence>
<evidence type="ECO:0000313" key="29">
    <source>
        <dbReference type="RefSeq" id="XP_019710029.2"/>
    </source>
</evidence>
<dbReference type="FunFam" id="3.80.10.10:FF:000356">
    <property type="entry name" value="LRR receptor-like serine/threonine-protein kinase"/>
    <property type="match status" value="1"/>
</dbReference>
<dbReference type="SUPFAM" id="SSF56112">
    <property type="entry name" value="Protein kinase-like (PK-like)"/>
    <property type="match status" value="1"/>
</dbReference>
<dbReference type="GO" id="GO:0004674">
    <property type="term" value="F:protein serine/threonine kinase activity"/>
    <property type="evidence" value="ECO:0007669"/>
    <property type="project" value="UniProtKB-KW"/>
</dbReference>
<evidence type="ECO:0000256" key="7">
    <source>
        <dbReference type="ARBA" id="ARBA00022553"/>
    </source>
</evidence>
<dbReference type="InterPro" id="IPR008271">
    <property type="entry name" value="Ser/Thr_kinase_AS"/>
</dbReference>
<keyword evidence="5" id="KW-1003">Cell membrane</keyword>
<evidence type="ECO:0000256" key="15">
    <source>
        <dbReference type="ARBA" id="ARBA00022840"/>
    </source>
</evidence>
<gene>
    <name evidence="29" type="primary">LOC105056035</name>
</gene>
<evidence type="ECO:0000256" key="11">
    <source>
        <dbReference type="ARBA" id="ARBA00022729"/>
    </source>
</evidence>
<dbReference type="SMART" id="SM00220">
    <property type="entry name" value="S_TKc"/>
    <property type="match status" value="1"/>
</dbReference>
<dbReference type="InterPro" id="IPR051809">
    <property type="entry name" value="Plant_receptor-like_S/T_kinase"/>
</dbReference>
<keyword evidence="9" id="KW-0808">Transferase</keyword>
<evidence type="ECO:0000313" key="28">
    <source>
        <dbReference type="Proteomes" id="UP000504607"/>
    </source>
</evidence>
<keyword evidence="6" id="KW-0723">Serine/threonine-protein kinase</keyword>
<dbReference type="Pfam" id="PF00069">
    <property type="entry name" value="Pkinase"/>
    <property type="match status" value="1"/>
</dbReference>
<evidence type="ECO:0000256" key="17">
    <source>
        <dbReference type="ARBA" id="ARBA00023136"/>
    </source>
</evidence>
<dbReference type="SUPFAM" id="SSF52058">
    <property type="entry name" value="L domain-like"/>
    <property type="match status" value="1"/>
</dbReference>
<keyword evidence="14" id="KW-0418">Kinase</keyword>
<dbReference type="GO" id="GO:0005789">
    <property type="term" value="C:endoplasmic reticulum membrane"/>
    <property type="evidence" value="ECO:0007669"/>
    <property type="project" value="UniProtKB-SubCell"/>
</dbReference>
<dbReference type="Gene3D" id="1.10.510.10">
    <property type="entry name" value="Transferase(Phosphotransferase) domain 1"/>
    <property type="match status" value="1"/>
</dbReference>
<dbReference type="PRINTS" id="PR00019">
    <property type="entry name" value="LEURICHRPT"/>
</dbReference>
<proteinExistence type="inferred from homology"/>
<organism evidence="28 29">
    <name type="scientific">Elaeis guineensis var. tenera</name>
    <name type="common">Oil palm</name>
    <dbReference type="NCBI Taxonomy" id="51953"/>
    <lineage>
        <taxon>Eukaryota</taxon>
        <taxon>Viridiplantae</taxon>
        <taxon>Streptophyta</taxon>
        <taxon>Embryophyta</taxon>
        <taxon>Tracheophyta</taxon>
        <taxon>Spermatophyta</taxon>
        <taxon>Magnoliopsida</taxon>
        <taxon>Liliopsida</taxon>
        <taxon>Arecaceae</taxon>
        <taxon>Arecoideae</taxon>
        <taxon>Cocoseae</taxon>
        <taxon>Elaeidinae</taxon>
        <taxon>Elaeis</taxon>
    </lineage>
</organism>
<dbReference type="GO" id="GO:0005886">
    <property type="term" value="C:plasma membrane"/>
    <property type="evidence" value="ECO:0007669"/>
    <property type="project" value="UniProtKB-SubCell"/>
</dbReference>
<name>A0A6J0PQJ8_ELAGV</name>
<evidence type="ECO:0000259" key="27">
    <source>
        <dbReference type="PROSITE" id="PS50011"/>
    </source>
</evidence>
<keyword evidence="13 25" id="KW-0547">Nucleotide-binding</keyword>
<dbReference type="PANTHER" id="PTHR27008">
    <property type="entry name" value="OS04G0122200 PROTEIN"/>
    <property type="match status" value="1"/>
</dbReference>
<dbReference type="RefSeq" id="XP_019710029.2">
    <property type="nucleotide sequence ID" value="XM_019854470.2"/>
</dbReference>
<evidence type="ECO:0000256" key="20">
    <source>
        <dbReference type="ARBA" id="ARBA00047899"/>
    </source>
</evidence>
<dbReference type="GO" id="GO:0005524">
    <property type="term" value="F:ATP binding"/>
    <property type="evidence" value="ECO:0007669"/>
    <property type="project" value="UniProtKB-UniRule"/>
</dbReference>
<dbReference type="Gene3D" id="3.30.200.20">
    <property type="entry name" value="Phosphorylase Kinase, domain 1"/>
    <property type="match status" value="1"/>
</dbReference>
<keyword evidence="7" id="KW-0597">Phosphoprotein</keyword>
<accession>A0A6J0PQJ8</accession>
<dbReference type="OrthoDB" id="676979at2759"/>
<feature type="binding site" evidence="25">
    <location>
        <position position="321"/>
    </location>
    <ligand>
        <name>ATP</name>
        <dbReference type="ChEBI" id="CHEBI:30616"/>
    </ligand>
</feature>
<dbReference type="PANTHER" id="PTHR27008:SF596">
    <property type="entry name" value="OS02G0215500 PROTEIN"/>
    <property type="match status" value="1"/>
</dbReference>
<evidence type="ECO:0000256" key="24">
    <source>
        <dbReference type="ARBA" id="ARBA00072040"/>
    </source>
</evidence>
<dbReference type="Gene3D" id="3.80.10.10">
    <property type="entry name" value="Ribonuclease Inhibitor"/>
    <property type="match status" value="1"/>
</dbReference>
<dbReference type="PROSITE" id="PS00108">
    <property type="entry name" value="PROTEIN_KINASE_ST"/>
    <property type="match status" value="1"/>
</dbReference>
<keyword evidence="8" id="KW-0433">Leucine-rich repeat</keyword>
<keyword evidence="10 26" id="KW-0812">Transmembrane</keyword>
<comment type="subcellular location">
    <subcellularLocation>
        <location evidence="1">Cell membrane</location>
        <topology evidence="1">Single-pass type I membrane protein</topology>
    </subcellularLocation>
    <subcellularLocation>
        <location evidence="2">Endoplasmic reticulum membrane</location>
        <topology evidence="2">Single-pass membrane protein</topology>
    </subcellularLocation>
</comment>
<keyword evidence="17 26" id="KW-0472">Membrane</keyword>
<dbReference type="EC" id="2.7.11.1" evidence="4"/>
<evidence type="ECO:0000256" key="19">
    <source>
        <dbReference type="ARBA" id="ARBA00023180"/>
    </source>
</evidence>
<evidence type="ECO:0000256" key="25">
    <source>
        <dbReference type="PROSITE-ProRule" id="PRU10141"/>
    </source>
</evidence>
<comment type="catalytic activity">
    <reaction evidence="20">
        <text>L-threonyl-[protein] + ATP = O-phospho-L-threonyl-[protein] + ADP + H(+)</text>
        <dbReference type="Rhea" id="RHEA:46608"/>
        <dbReference type="Rhea" id="RHEA-COMP:11060"/>
        <dbReference type="Rhea" id="RHEA-COMP:11605"/>
        <dbReference type="ChEBI" id="CHEBI:15378"/>
        <dbReference type="ChEBI" id="CHEBI:30013"/>
        <dbReference type="ChEBI" id="CHEBI:30616"/>
        <dbReference type="ChEBI" id="CHEBI:61977"/>
        <dbReference type="ChEBI" id="CHEBI:456216"/>
        <dbReference type="EC" id="2.7.11.1"/>
    </reaction>
</comment>
<keyword evidence="15 25" id="KW-0067">ATP-binding</keyword>
<comment type="function">
    <text evidence="22">Receptor kinase that detects X.oryzae pv. oryzae protein Ax21 to promote innate immunity. Following X.oryzae pv. oryzae protein Ax21 detection, undergoes cleavage, releasing the processed protein kinase Xa21 chain.</text>
</comment>
<protein>
    <recommendedName>
        <fullName evidence="24">Receptor kinase-like protein Xa21</fullName>
        <ecNumber evidence="4">2.7.11.1</ecNumber>
    </recommendedName>
</protein>
<evidence type="ECO:0000256" key="26">
    <source>
        <dbReference type="SAM" id="Phobius"/>
    </source>
</evidence>
<keyword evidence="18" id="KW-0675">Receptor</keyword>
<keyword evidence="16 26" id="KW-1133">Transmembrane helix</keyword>
<evidence type="ECO:0000256" key="14">
    <source>
        <dbReference type="ARBA" id="ARBA00022777"/>
    </source>
</evidence>
<evidence type="ECO:0000256" key="1">
    <source>
        <dbReference type="ARBA" id="ARBA00004251"/>
    </source>
</evidence>
<evidence type="ECO:0000256" key="23">
    <source>
        <dbReference type="ARBA" id="ARBA00056628"/>
    </source>
</evidence>
<feature type="transmembrane region" description="Helical" evidence="26">
    <location>
        <begin position="232"/>
        <end position="256"/>
    </location>
</feature>
<evidence type="ECO:0000256" key="8">
    <source>
        <dbReference type="ARBA" id="ARBA00022614"/>
    </source>
</evidence>
<dbReference type="InterPro" id="IPR001611">
    <property type="entry name" value="Leu-rich_rpt"/>
</dbReference>
<evidence type="ECO:0000256" key="21">
    <source>
        <dbReference type="ARBA" id="ARBA00048679"/>
    </source>
</evidence>
<dbReference type="InterPro" id="IPR000719">
    <property type="entry name" value="Prot_kinase_dom"/>
</dbReference>
<comment type="function">
    <text evidence="23">The processed protein kinase Xa21 chain released by protein cleavage after X.oryzae pv. oryzae protein Ax21 detection translocates into the nucleus where it can bind and regulate WRKY62, a transcription factor. Confers resistance to the bacterial pathogen X.oryzae pv. oryzae (Xoo).</text>
</comment>
<keyword evidence="11" id="KW-0732">Signal</keyword>
<keyword evidence="12" id="KW-0677">Repeat</keyword>
<evidence type="ECO:0000256" key="4">
    <source>
        <dbReference type="ARBA" id="ARBA00012513"/>
    </source>
</evidence>
<evidence type="ECO:0000256" key="5">
    <source>
        <dbReference type="ARBA" id="ARBA00022475"/>
    </source>
</evidence>
<reference evidence="29" key="1">
    <citation type="submission" date="2025-08" db="UniProtKB">
        <authorList>
            <consortium name="RefSeq"/>
        </authorList>
    </citation>
    <scope>IDENTIFICATION</scope>
</reference>
<dbReference type="InterPro" id="IPR032675">
    <property type="entry name" value="LRR_dom_sf"/>
</dbReference>
<dbReference type="AlphaFoldDB" id="A0A6J0PQJ8"/>
<dbReference type="Proteomes" id="UP000504607">
    <property type="component" value="Chromosome 13"/>
</dbReference>
<dbReference type="FunFam" id="1.10.510.10:FF:000358">
    <property type="entry name" value="Putative leucine-rich repeat receptor-like serine/threonine-protein kinase"/>
    <property type="match status" value="1"/>
</dbReference>
<comment type="catalytic activity">
    <reaction evidence="21">
        <text>L-seryl-[protein] + ATP = O-phospho-L-seryl-[protein] + ADP + H(+)</text>
        <dbReference type="Rhea" id="RHEA:17989"/>
        <dbReference type="Rhea" id="RHEA-COMP:9863"/>
        <dbReference type="Rhea" id="RHEA-COMP:11604"/>
        <dbReference type="ChEBI" id="CHEBI:15378"/>
        <dbReference type="ChEBI" id="CHEBI:29999"/>
        <dbReference type="ChEBI" id="CHEBI:30616"/>
        <dbReference type="ChEBI" id="CHEBI:83421"/>
        <dbReference type="ChEBI" id="CHEBI:456216"/>
        <dbReference type="EC" id="2.7.11.1"/>
    </reaction>
</comment>
<evidence type="ECO:0000256" key="2">
    <source>
        <dbReference type="ARBA" id="ARBA00004389"/>
    </source>
</evidence>
<dbReference type="KEGG" id="egu:105056035"/>
<evidence type="ECO:0000256" key="18">
    <source>
        <dbReference type="ARBA" id="ARBA00023170"/>
    </source>
</evidence>
<evidence type="ECO:0000256" key="22">
    <source>
        <dbReference type="ARBA" id="ARBA00054320"/>
    </source>
</evidence>